<evidence type="ECO:0000313" key="1">
    <source>
        <dbReference type="EMBL" id="RKT78677.1"/>
    </source>
</evidence>
<dbReference type="Proteomes" id="UP000278440">
    <property type="component" value="Unassembled WGS sequence"/>
</dbReference>
<sequence length="57" mass="6329">MRGRSLRRYTGESCEVGVRLGHSLEVTDDVQTHKGEVFGLALPLDVLAHEAPQILDR</sequence>
<reference evidence="1 2" key="1">
    <citation type="submission" date="2018-10" db="EMBL/GenBank/DDBJ databases">
        <title>Sequencing the genomes of 1000 actinobacteria strains.</title>
        <authorList>
            <person name="Klenk H.-P."/>
        </authorList>
    </citation>
    <scope>NUCLEOTIDE SEQUENCE [LARGE SCALE GENOMIC DNA]</scope>
    <source>
        <strain evidence="1 2">DSM 44267</strain>
    </source>
</reference>
<dbReference type="EMBL" id="RBXT01000001">
    <property type="protein sequence ID" value="RKT78677.1"/>
    <property type="molecule type" value="Genomic_DNA"/>
</dbReference>
<protein>
    <submittedName>
        <fullName evidence="1">Uncharacterized protein</fullName>
    </submittedName>
</protein>
<organism evidence="1 2">
    <name type="scientific">Terracoccus luteus</name>
    <dbReference type="NCBI Taxonomy" id="53356"/>
    <lineage>
        <taxon>Bacteria</taxon>
        <taxon>Bacillati</taxon>
        <taxon>Actinomycetota</taxon>
        <taxon>Actinomycetes</taxon>
        <taxon>Micrococcales</taxon>
        <taxon>Intrasporangiaceae</taxon>
        <taxon>Terracoccus</taxon>
    </lineage>
</organism>
<accession>A0A495XWM6</accession>
<gene>
    <name evidence="1" type="ORF">DFJ68_2126</name>
</gene>
<evidence type="ECO:0000313" key="2">
    <source>
        <dbReference type="Proteomes" id="UP000278440"/>
    </source>
</evidence>
<keyword evidence="2" id="KW-1185">Reference proteome</keyword>
<comment type="caution">
    <text evidence="1">The sequence shown here is derived from an EMBL/GenBank/DDBJ whole genome shotgun (WGS) entry which is preliminary data.</text>
</comment>
<dbReference type="AlphaFoldDB" id="A0A495XWM6"/>
<name>A0A495XWM6_9MICO</name>
<proteinExistence type="predicted"/>